<evidence type="ECO:0000256" key="11">
    <source>
        <dbReference type="ARBA" id="ARBA00022833"/>
    </source>
</evidence>
<keyword evidence="9" id="KW-0736">Signalosome</keyword>
<comment type="similarity">
    <text evidence="4">Belongs to the peptidase M67A family. CSN5 subfamily.</text>
</comment>
<evidence type="ECO:0000256" key="12">
    <source>
        <dbReference type="ARBA" id="ARBA00023049"/>
    </source>
</evidence>
<evidence type="ECO:0000256" key="13">
    <source>
        <dbReference type="ARBA" id="ARBA00023242"/>
    </source>
</evidence>
<evidence type="ECO:0000256" key="4">
    <source>
        <dbReference type="ARBA" id="ARBA00006008"/>
    </source>
</evidence>
<comment type="cofactor">
    <cofactor evidence="1">
        <name>a divalent metal cation</name>
        <dbReference type="ChEBI" id="CHEBI:60240"/>
    </cofactor>
</comment>
<dbReference type="GO" id="GO:0008237">
    <property type="term" value="F:metallopeptidase activity"/>
    <property type="evidence" value="ECO:0007669"/>
    <property type="project" value="UniProtKB-KW"/>
</dbReference>
<evidence type="ECO:0000313" key="15">
    <source>
        <dbReference type="EMBL" id="VCX30429.1"/>
    </source>
</evidence>
<dbReference type="Gene3D" id="3.40.140.10">
    <property type="entry name" value="Cytidine Deaminase, domain 2"/>
    <property type="match status" value="1"/>
</dbReference>
<evidence type="ECO:0000256" key="9">
    <source>
        <dbReference type="ARBA" id="ARBA00022790"/>
    </source>
</evidence>
<dbReference type="GO" id="GO:0046872">
    <property type="term" value="F:metal ion binding"/>
    <property type="evidence" value="ECO:0007669"/>
    <property type="project" value="UniProtKB-KW"/>
</dbReference>
<comment type="subcellular location">
    <subcellularLocation>
        <location evidence="3">Cytoplasm</location>
    </subcellularLocation>
    <subcellularLocation>
        <location evidence="2">Nucleus</location>
    </subcellularLocation>
</comment>
<dbReference type="FunFam" id="3.40.140.10:FF:000203">
    <property type="entry name" value="COP9 signalosome complex subunit 5"/>
    <property type="match status" value="1"/>
</dbReference>
<evidence type="ECO:0000256" key="2">
    <source>
        <dbReference type="ARBA" id="ARBA00004123"/>
    </source>
</evidence>
<keyword evidence="12" id="KW-0482">Metalloprotease</keyword>
<keyword evidence="16" id="KW-1185">Reference proteome</keyword>
<dbReference type="AlphaFoldDB" id="A0A9X9M2L6"/>
<evidence type="ECO:0000256" key="5">
    <source>
        <dbReference type="ARBA" id="ARBA00014880"/>
    </source>
</evidence>
<evidence type="ECO:0000256" key="6">
    <source>
        <dbReference type="ARBA" id="ARBA00022490"/>
    </source>
</evidence>
<comment type="caution">
    <text evidence="15">The sequence shown here is derived from an EMBL/GenBank/DDBJ whole genome shotgun (WGS) entry which is preliminary data.</text>
</comment>
<evidence type="ECO:0000256" key="1">
    <source>
        <dbReference type="ARBA" id="ARBA00001968"/>
    </source>
</evidence>
<organism evidence="15 16">
    <name type="scientific">Gulo gulo</name>
    <name type="common">Wolverine</name>
    <name type="synonym">Gluton</name>
    <dbReference type="NCBI Taxonomy" id="48420"/>
    <lineage>
        <taxon>Eukaryota</taxon>
        <taxon>Metazoa</taxon>
        <taxon>Chordata</taxon>
        <taxon>Craniata</taxon>
        <taxon>Vertebrata</taxon>
        <taxon>Euteleostomi</taxon>
        <taxon>Mammalia</taxon>
        <taxon>Eutheria</taxon>
        <taxon>Laurasiatheria</taxon>
        <taxon>Carnivora</taxon>
        <taxon>Caniformia</taxon>
        <taxon>Musteloidea</taxon>
        <taxon>Mustelidae</taxon>
        <taxon>Guloninae</taxon>
        <taxon>Gulo</taxon>
    </lineage>
</organism>
<name>A0A9X9M2L6_GULGU</name>
<keyword evidence="11" id="KW-0862">Zinc</keyword>
<accession>A0A9X9M2L6</accession>
<proteinExistence type="inferred from homology"/>
<evidence type="ECO:0000256" key="8">
    <source>
        <dbReference type="ARBA" id="ARBA00022723"/>
    </source>
</evidence>
<keyword evidence="8" id="KW-0479">Metal-binding</keyword>
<evidence type="ECO:0000313" key="16">
    <source>
        <dbReference type="Proteomes" id="UP000269945"/>
    </source>
</evidence>
<protein>
    <recommendedName>
        <fullName evidence="5">COP9 signalosome complex subunit 5</fullName>
    </recommendedName>
    <alternativeName>
        <fullName evidence="14">Jun activation domain-binding protein 1</fullName>
    </alternativeName>
</protein>
<evidence type="ECO:0000256" key="3">
    <source>
        <dbReference type="ARBA" id="ARBA00004496"/>
    </source>
</evidence>
<dbReference type="EMBL" id="CYRY02037950">
    <property type="protein sequence ID" value="VCX30429.1"/>
    <property type="molecule type" value="Genomic_DNA"/>
</dbReference>
<keyword evidence="10" id="KW-0378">Hydrolase</keyword>
<evidence type="ECO:0000256" key="7">
    <source>
        <dbReference type="ARBA" id="ARBA00022670"/>
    </source>
</evidence>
<keyword evidence="13" id="KW-0539">Nucleus</keyword>
<dbReference type="Proteomes" id="UP000269945">
    <property type="component" value="Unassembled WGS sequence"/>
</dbReference>
<keyword evidence="7" id="KW-0645">Protease</keyword>
<keyword evidence="6" id="KW-0963">Cytoplasm</keyword>
<gene>
    <name evidence="15" type="ORF">BN2614_LOCUS1</name>
</gene>
<sequence length="79" mass="9210">MKVTLEYQAIPRSKIEDFGVCCKQYYALEVLHFKSSLDHQLLDLLWNKYWVNMLSSSSLLTDADFATSQALDLFEKTEQ</sequence>
<dbReference type="GO" id="GO:0008180">
    <property type="term" value="C:COP9 signalosome"/>
    <property type="evidence" value="ECO:0007669"/>
    <property type="project" value="UniProtKB-KW"/>
</dbReference>
<reference evidence="15 16" key="1">
    <citation type="submission" date="2018-10" db="EMBL/GenBank/DDBJ databases">
        <authorList>
            <person name="Ekblom R."/>
            <person name="Jareborg N."/>
        </authorList>
    </citation>
    <scope>NUCLEOTIDE SEQUENCE [LARGE SCALE GENOMIC DNA]</scope>
    <source>
        <tissue evidence="15">Muscle</tissue>
    </source>
</reference>
<evidence type="ECO:0000256" key="14">
    <source>
        <dbReference type="ARBA" id="ARBA00076748"/>
    </source>
</evidence>
<dbReference type="GO" id="GO:0005737">
    <property type="term" value="C:cytoplasm"/>
    <property type="evidence" value="ECO:0007669"/>
    <property type="project" value="UniProtKB-SubCell"/>
</dbReference>
<dbReference type="GO" id="GO:0006508">
    <property type="term" value="P:proteolysis"/>
    <property type="evidence" value="ECO:0007669"/>
    <property type="project" value="UniProtKB-KW"/>
</dbReference>
<evidence type="ECO:0000256" key="10">
    <source>
        <dbReference type="ARBA" id="ARBA00022801"/>
    </source>
</evidence>